<dbReference type="EMBL" id="KZ302870">
    <property type="protein sequence ID" value="PFH44785.1"/>
    <property type="molecule type" value="Genomic_DNA"/>
</dbReference>
<evidence type="ECO:0000313" key="2">
    <source>
        <dbReference type="Proteomes" id="UP000242287"/>
    </source>
</evidence>
<dbReference type="AlphaFoldDB" id="A0A2A9N5U5"/>
<keyword evidence="2" id="KW-1185">Reference proteome</keyword>
<gene>
    <name evidence="1" type="ORF">AMATHDRAFT_10851</name>
</gene>
<dbReference type="Proteomes" id="UP000242287">
    <property type="component" value="Unassembled WGS sequence"/>
</dbReference>
<evidence type="ECO:0000313" key="1">
    <source>
        <dbReference type="EMBL" id="PFH44785.1"/>
    </source>
</evidence>
<proteinExistence type="predicted"/>
<name>A0A2A9N5U5_9AGAR</name>
<sequence>MALHPLHVKGMQTIDLFEDQISWDHPDPLRKTDKKIHDEWMMKHIQDINTNSAAVDYVIFMDGSHNPANNKAMASVVLTRHGRQLQSWYKGIKSSTMKLIIEFLRHNLKAFTFEGLVMDEDEDKGVPQVQPASLHNS</sequence>
<organism evidence="1 2">
    <name type="scientific">Amanita thiersii Skay4041</name>
    <dbReference type="NCBI Taxonomy" id="703135"/>
    <lineage>
        <taxon>Eukaryota</taxon>
        <taxon>Fungi</taxon>
        <taxon>Dikarya</taxon>
        <taxon>Basidiomycota</taxon>
        <taxon>Agaricomycotina</taxon>
        <taxon>Agaricomycetes</taxon>
        <taxon>Agaricomycetidae</taxon>
        <taxon>Agaricales</taxon>
        <taxon>Pluteineae</taxon>
        <taxon>Amanitaceae</taxon>
        <taxon>Amanita</taxon>
    </lineage>
</organism>
<protein>
    <submittedName>
        <fullName evidence="1">Uncharacterized protein</fullName>
    </submittedName>
</protein>
<reference evidence="1 2" key="1">
    <citation type="submission" date="2014-02" db="EMBL/GenBank/DDBJ databases">
        <title>Transposable element dynamics among asymbiotic and ectomycorrhizal Amanita fungi.</title>
        <authorList>
            <consortium name="DOE Joint Genome Institute"/>
            <person name="Hess J."/>
            <person name="Skrede I."/>
            <person name="Wolfe B."/>
            <person name="LaButti K."/>
            <person name="Ohm R.A."/>
            <person name="Grigoriev I.V."/>
            <person name="Pringle A."/>
        </authorList>
    </citation>
    <scope>NUCLEOTIDE SEQUENCE [LARGE SCALE GENOMIC DNA]</scope>
    <source>
        <strain evidence="1 2">SKay4041</strain>
    </source>
</reference>
<accession>A0A2A9N5U5</accession>